<dbReference type="AlphaFoldDB" id="A0A1E4RK87"/>
<name>A0A1E4RK87_9ASCO</name>
<dbReference type="EMBL" id="KV454540">
    <property type="protein sequence ID" value="ODV67621.1"/>
    <property type="molecule type" value="Genomic_DNA"/>
</dbReference>
<accession>A0A1E4RK87</accession>
<dbReference type="GeneID" id="30995590"/>
<proteinExistence type="predicted"/>
<keyword evidence="2" id="KW-1185">Reference proteome</keyword>
<gene>
    <name evidence="1" type="ORF">HYPBUDRAFT_152484</name>
</gene>
<evidence type="ECO:0000313" key="1">
    <source>
        <dbReference type="EMBL" id="ODV67621.1"/>
    </source>
</evidence>
<organism evidence="1 2">
    <name type="scientific">Hyphopichia burtonii NRRL Y-1933</name>
    <dbReference type="NCBI Taxonomy" id="984485"/>
    <lineage>
        <taxon>Eukaryota</taxon>
        <taxon>Fungi</taxon>
        <taxon>Dikarya</taxon>
        <taxon>Ascomycota</taxon>
        <taxon>Saccharomycotina</taxon>
        <taxon>Pichiomycetes</taxon>
        <taxon>Debaryomycetaceae</taxon>
        <taxon>Hyphopichia</taxon>
    </lineage>
</organism>
<dbReference type="Proteomes" id="UP000095085">
    <property type="component" value="Unassembled WGS sequence"/>
</dbReference>
<dbReference type="RefSeq" id="XP_020076688.1">
    <property type="nucleotide sequence ID" value="XM_020221040.1"/>
</dbReference>
<evidence type="ECO:0000313" key="2">
    <source>
        <dbReference type="Proteomes" id="UP000095085"/>
    </source>
</evidence>
<sequence length="65" mass="7680">MTRIFCRLQNCQLFQLIVSIDMLVRHSWTRAKCAEEISIVTRKCTKSRISGWIILFIVMGQKKSY</sequence>
<protein>
    <submittedName>
        <fullName evidence="1">Uncharacterized protein</fullName>
    </submittedName>
</protein>
<reference evidence="2" key="1">
    <citation type="submission" date="2016-05" db="EMBL/GenBank/DDBJ databases">
        <title>Comparative genomics of biotechnologically important yeasts.</title>
        <authorList>
            <consortium name="DOE Joint Genome Institute"/>
            <person name="Riley R."/>
            <person name="Haridas S."/>
            <person name="Wolfe K.H."/>
            <person name="Lopes M.R."/>
            <person name="Hittinger C.T."/>
            <person name="Goker M."/>
            <person name="Salamov A."/>
            <person name="Wisecaver J."/>
            <person name="Long T.M."/>
            <person name="Aerts A.L."/>
            <person name="Barry K."/>
            <person name="Choi C."/>
            <person name="Clum A."/>
            <person name="Coughlan A.Y."/>
            <person name="Deshpande S."/>
            <person name="Douglass A.P."/>
            <person name="Hanson S.J."/>
            <person name="Klenk H.-P."/>
            <person name="Labutti K."/>
            <person name="Lapidus A."/>
            <person name="Lindquist E."/>
            <person name="Lipzen A."/>
            <person name="Meier-Kolthoff J.P."/>
            <person name="Ohm R.A."/>
            <person name="Otillar R.P."/>
            <person name="Pangilinan J."/>
            <person name="Peng Y."/>
            <person name="Rokas A."/>
            <person name="Rosa C.A."/>
            <person name="Scheuner C."/>
            <person name="Sibirny A.A."/>
            <person name="Slot J.C."/>
            <person name="Stielow J.B."/>
            <person name="Sun H."/>
            <person name="Kurtzman C.P."/>
            <person name="Blackwell M."/>
            <person name="Grigoriev I.V."/>
            <person name="Jeffries T.W."/>
        </authorList>
    </citation>
    <scope>NUCLEOTIDE SEQUENCE [LARGE SCALE GENOMIC DNA]</scope>
    <source>
        <strain evidence="2">NRRL Y-1933</strain>
    </source>
</reference>